<accession>A0A5P1FCQ7</accession>
<feature type="region of interest" description="Disordered" evidence="1">
    <location>
        <begin position="1"/>
        <end position="30"/>
    </location>
</feature>
<evidence type="ECO:0000313" key="3">
    <source>
        <dbReference type="Proteomes" id="UP000243459"/>
    </source>
</evidence>
<feature type="region of interest" description="Disordered" evidence="1">
    <location>
        <begin position="51"/>
        <end position="70"/>
    </location>
</feature>
<gene>
    <name evidence="2" type="ORF">A4U43_C03F21570</name>
</gene>
<dbReference type="InterPro" id="IPR018930">
    <property type="entry name" value="LEA-18"/>
</dbReference>
<dbReference type="AlphaFoldDB" id="A0A5P1FCQ7"/>
<organism evidence="2 3">
    <name type="scientific">Asparagus officinalis</name>
    <name type="common">Garden asparagus</name>
    <dbReference type="NCBI Taxonomy" id="4686"/>
    <lineage>
        <taxon>Eukaryota</taxon>
        <taxon>Viridiplantae</taxon>
        <taxon>Streptophyta</taxon>
        <taxon>Embryophyta</taxon>
        <taxon>Tracheophyta</taxon>
        <taxon>Spermatophyta</taxon>
        <taxon>Magnoliopsida</taxon>
        <taxon>Liliopsida</taxon>
        <taxon>Asparagales</taxon>
        <taxon>Asparagaceae</taxon>
        <taxon>Asparagoideae</taxon>
        <taxon>Asparagus</taxon>
    </lineage>
</organism>
<proteinExistence type="predicted"/>
<evidence type="ECO:0000256" key="1">
    <source>
        <dbReference type="SAM" id="MobiDB-lite"/>
    </source>
</evidence>
<dbReference type="PANTHER" id="PTHR48445:SF1">
    <property type="entry name" value="OS02G0782100 PROTEIN"/>
    <property type="match status" value="1"/>
</dbReference>
<dbReference type="Pfam" id="PF10714">
    <property type="entry name" value="LEA_6"/>
    <property type="match status" value="1"/>
</dbReference>
<dbReference type="Gramene" id="ONK75882">
    <property type="protein sequence ID" value="ONK75882"/>
    <property type="gene ID" value="A4U43_C03F21570"/>
</dbReference>
<sequence length="275" mass="30334">MSTSKEQQPQHKREEAIVSEKELPSESSPYVQYSNLEDYKQNAYGTQGHLSVADNQRGTGATDAPTISGNGLSEGQVAGGLAGEKPHMISAAVKGLARLVYEFSDLIGVAYNLLPSSFLLLQRKNREIIKVKLLLEMLMRKCGVDVVRVVMPEEHMKLLTNIRKIKERKERKAKSDEDSESIHTKTSISRKLLNRRVERKASARKGMASVMKFTKKFEGKSASAVGTAVVTRIDGRLALGRLGSLCEQVKELNSRGLDVILVTSGAVGVGRQRRR</sequence>
<keyword evidence="3" id="KW-1185">Reference proteome</keyword>
<dbReference type="Proteomes" id="UP000243459">
    <property type="component" value="Chromosome 3"/>
</dbReference>
<reference evidence="3" key="1">
    <citation type="journal article" date="2017" name="Nat. Commun.">
        <title>The asparagus genome sheds light on the origin and evolution of a young Y chromosome.</title>
        <authorList>
            <person name="Harkess A."/>
            <person name="Zhou J."/>
            <person name="Xu C."/>
            <person name="Bowers J.E."/>
            <person name="Van der Hulst R."/>
            <person name="Ayyampalayam S."/>
            <person name="Mercati F."/>
            <person name="Riccardi P."/>
            <person name="McKain M.R."/>
            <person name="Kakrana A."/>
            <person name="Tang H."/>
            <person name="Ray J."/>
            <person name="Groenendijk J."/>
            <person name="Arikit S."/>
            <person name="Mathioni S.M."/>
            <person name="Nakano M."/>
            <person name="Shan H."/>
            <person name="Telgmann-Rauber A."/>
            <person name="Kanno A."/>
            <person name="Yue Z."/>
            <person name="Chen H."/>
            <person name="Li W."/>
            <person name="Chen Y."/>
            <person name="Xu X."/>
            <person name="Zhang Y."/>
            <person name="Luo S."/>
            <person name="Chen H."/>
            <person name="Gao J."/>
            <person name="Mao Z."/>
            <person name="Pires J.C."/>
            <person name="Luo M."/>
            <person name="Kudrna D."/>
            <person name="Wing R.A."/>
            <person name="Meyers B.C."/>
            <person name="Yi K."/>
            <person name="Kong H."/>
            <person name="Lavrijsen P."/>
            <person name="Sunseri F."/>
            <person name="Falavigna A."/>
            <person name="Ye Y."/>
            <person name="Leebens-Mack J.H."/>
            <person name="Chen G."/>
        </authorList>
    </citation>
    <scope>NUCLEOTIDE SEQUENCE [LARGE SCALE GENOMIC DNA]</scope>
    <source>
        <strain evidence="3">cv. DH0086</strain>
    </source>
</reference>
<evidence type="ECO:0000313" key="2">
    <source>
        <dbReference type="EMBL" id="ONK75882.1"/>
    </source>
</evidence>
<dbReference type="Gene3D" id="3.40.1160.10">
    <property type="entry name" value="Acetylglutamate kinase-like"/>
    <property type="match status" value="1"/>
</dbReference>
<dbReference type="PANTHER" id="PTHR48445">
    <property type="entry name" value="OS02G0782100 PROTEIN"/>
    <property type="match status" value="1"/>
</dbReference>
<dbReference type="SUPFAM" id="SSF53633">
    <property type="entry name" value="Carbamate kinase-like"/>
    <property type="match status" value="1"/>
</dbReference>
<name>A0A5P1FCQ7_ASPOF</name>
<evidence type="ECO:0008006" key="4">
    <source>
        <dbReference type="Google" id="ProtNLM"/>
    </source>
</evidence>
<dbReference type="EMBL" id="CM007383">
    <property type="protein sequence ID" value="ONK75882.1"/>
    <property type="molecule type" value="Genomic_DNA"/>
</dbReference>
<protein>
    <recommendedName>
        <fullName evidence="4">Aspartate/glutamate/uridylate kinase domain-containing protein</fullName>
    </recommendedName>
</protein>
<dbReference type="InterPro" id="IPR036393">
    <property type="entry name" value="AceGlu_kinase-like_sf"/>
</dbReference>
<feature type="compositionally biased region" description="Basic and acidic residues" evidence="1">
    <location>
        <begin position="8"/>
        <end position="24"/>
    </location>
</feature>